<sequence length="91" mass="10092">MGSDPEKKSLIEFPCHFPIKVMGKNVPEFAQVICDLLIEINPGFEPAGVNMRPSTKGTYISLTCKVRVDSQEQLDDIYRALSGHELVSVVL</sequence>
<evidence type="ECO:0000313" key="4">
    <source>
        <dbReference type="Proteomes" id="UP001204142"/>
    </source>
</evidence>
<dbReference type="EMBL" id="JANIGO010000001">
    <property type="protein sequence ID" value="MCQ8895397.1"/>
    <property type="molecule type" value="Genomic_DNA"/>
</dbReference>
<dbReference type="InterPro" id="IPR007454">
    <property type="entry name" value="UPF0250_YbeD-like"/>
</dbReference>
<dbReference type="InterPro" id="IPR027471">
    <property type="entry name" value="YbeD-like_sf"/>
</dbReference>
<reference evidence="3 4" key="1">
    <citation type="submission" date="2022-07" db="EMBL/GenBank/DDBJ databases">
        <authorList>
            <person name="Xamxidin M."/>
            <person name="Wu M."/>
        </authorList>
    </citation>
    <scope>NUCLEOTIDE SEQUENCE [LARGE SCALE GENOMIC DNA]</scope>
    <source>
        <strain evidence="3 4">NBRC 111650</strain>
    </source>
</reference>
<gene>
    <name evidence="3" type="ORF">NQT62_02960</name>
</gene>
<evidence type="ECO:0000256" key="2">
    <source>
        <dbReference type="HAMAP-Rule" id="MF_00659"/>
    </source>
</evidence>
<comment type="similarity">
    <text evidence="1 2">Belongs to the UPF0250 family.</text>
</comment>
<dbReference type="Gene3D" id="3.30.70.260">
    <property type="match status" value="1"/>
</dbReference>
<dbReference type="Pfam" id="PF04359">
    <property type="entry name" value="DUF493"/>
    <property type="match status" value="1"/>
</dbReference>
<dbReference type="SUPFAM" id="SSF117991">
    <property type="entry name" value="YbeD/HP0495-like"/>
    <property type="match status" value="1"/>
</dbReference>
<dbReference type="Proteomes" id="UP001204142">
    <property type="component" value="Unassembled WGS sequence"/>
</dbReference>
<keyword evidence="4" id="KW-1185">Reference proteome</keyword>
<evidence type="ECO:0000256" key="1">
    <source>
        <dbReference type="ARBA" id="ARBA00008460"/>
    </source>
</evidence>
<comment type="caution">
    <text evidence="3">The sequence shown here is derived from an EMBL/GenBank/DDBJ whole genome shotgun (WGS) entry which is preliminary data.</text>
</comment>
<dbReference type="PANTHER" id="PTHR38036">
    <property type="entry name" value="UPF0250 PROTEIN YBED"/>
    <property type="match status" value="1"/>
</dbReference>
<name>A0ABT1WCZ6_9BURK</name>
<proteinExistence type="inferred from homology"/>
<accession>A0ABT1WCZ6</accession>
<dbReference type="PANTHER" id="PTHR38036:SF1">
    <property type="entry name" value="UPF0250 PROTEIN YBED"/>
    <property type="match status" value="1"/>
</dbReference>
<evidence type="ECO:0000313" key="3">
    <source>
        <dbReference type="EMBL" id="MCQ8895397.1"/>
    </source>
</evidence>
<organism evidence="3 4">
    <name type="scientific">Limnobacter humi</name>
    <dbReference type="NCBI Taxonomy" id="1778671"/>
    <lineage>
        <taxon>Bacteria</taxon>
        <taxon>Pseudomonadati</taxon>
        <taxon>Pseudomonadota</taxon>
        <taxon>Betaproteobacteria</taxon>
        <taxon>Burkholderiales</taxon>
        <taxon>Burkholderiaceae</taxon>
        <taxon>Limnobacter</taxon>
    </lineage>
</organism>
<protein>
    <recommendedName>
        <fullName evidence="2">UPF0250 protein NQT62_02960</fullName>
    </recommendedName>
</protein>
<dbReference type="HAMAP" id="MF_00659">
    <property type="entry name" value="UPF0250"/>
    <property type="match status" value="1"/>
</dbReference>